<proteinExistence type="predicted"/>
<dbReference type="Gene3D" id="3.30.1330.30">
    <property type="match status" value="1"/>
</dbReference>
<dbReference type="Gene3D" id="2.60.120.620">
    <property type="entry name" value="q2cbj1_9rhob like domain"/>
    <property type="match status" value="1"/>
</dbReference>
<evidence type="ECO:0000256" key="3">
    <source>
        <dbReference type="ARBA" id="ARBA00022964"/>
    </source>
</evidence>
<dbReference type="PANTHER" id="PTHR10869">
    <property type="entry name" value="PROLYL 4-HYDROXYLASE ALPHA SUBUNIT"/>
    <property type="match status" value="1"/>
</dbReference>
<dbReference type="SUPFAM" id="SSF51197">
    <property type="entry name" value="Clavaminate synthase-like"/>
    <property type="match status" value="1"/>
</dbReference>
<dbReference type="PANTHER" id="PTHR10869:SF236">
    <property type="entry name" value="PROLYL 4-HYDROXYLASE ALPHA SUBUNIT DOMAIN-CONTAINING PROTEIN"/>
    <property type="match status" value="1"/>
</dbReference>
<dbReference type="InterPro" id="IPR045054">
    <property type="entry name" value="P4HA-like"/>
</dbReference>
<keyword evidence="4" id="KW-0560">Oxidoreductase</keyword>
<dbReference type="GeneID" id="17269739"/>
<comment type="cofactor">
    <cofactor evidence="1">
        <name>L-ascorbate</name>
        <dbReference type="ChEBI" id="CHEBI:38290"/>
    </cofactor>
</comment>
<accession>A0A0D3JL10</accession>
<dbReference type="GO" id="GO:0004656">
    <property type="term" value="F:procollagen-proline 4-dioxygenase activity"/>
    <property type="evidence" value="ECO:0007669"/>
    <property type="project" value="TreeGrafter"/>
</dbReference>
<feature type="domain" description="Fe2OG dioxygenase" evidence="6">
    <location>
        <begin position="133"/>
        <end position="244"/>
    </location>
</feature>
<dbReference type="RefSeq" id="XP_005776624.1">
    <property type="nucleotide sequence ID" value="XM_005776567.1"/>
</dbReference>
<evidence type="ECO:0000259" key="6">
    <source>
        <dbReference type="PROSITE" id="PS51471"/>
    </source>
</evidence>
<dbReference type="SUPFAM" id="SSF55315">
    <property type="entry name" value="L30e-like"/>
    <property type="match status" value="1"/>
</dbReference>
<keyword evidence="3" id="KW-0223">Dioxygenase</keyword>
<dbReference type="KEGG" id="ehx:EMIHUDRAFT_238827"/>
<keyword evidence="8" id="KW-1185">Reference proteome</keyword>
<dbReference type="GO" id="GO:0031418">
    <property type="term" value="F:L-ascorbic acid binding"/>
    <property type="evidence" value="ECO:0007669"/>
    <property type="project" value="InterPro"/>
</dbReference>
<protein>
    <recommendedName>
        <fullName evidence="6">Fe2OG dioxygenase domain-containing protein</fullName>
    </recommendedName>
</protein>
<organism evidence="7 8">
    <name type="scientific">Emiliania huxleyi (strain CCMP1516)</name>
    <dbReference type="NCBI Taxonomy" id="280463"/>
    <lineage>
        <taxon>Eukaryota</taxon>
        <taxon>Haptista</taxon>
        <taxon>Haptophyta</taxon>
        <taxon>Prymnesiophyceae</taxon>
        <taxon>Isochrysidales</taxon>
        <taxon>Noelaerhabdaceae</taxon>
        <taxon>Emiliania</taxon>
    </lineage>
</organism>
<reference evidence="8" key="1">
    <citation type="journal article" date="2013" name="Nature">
        <title>Pan genome of the phytoplankton Emiliania underpins its global distribution.</title>
        <authorList>
            <person name="Read B.A."/>
            <person name="Kegel J."/>
            <person name="Klute M.J."/>
            <person name="Kuo A."/>
            <person name="Lefebvre S.C."/>
            <person name="Maumus F."/>
            <person name="Mayer C."/>
            <person name="Miller J."/>
            <person name="Monier A."/>
            <person name="Salamov A."/>
            <person name="Young J."/>
            <person name="Aguilar M."/>
            <person name="Claverie J.M."/>
            <person name="Frickenhaus S."/>
            <person name="Gonzalez K."/>
            <person name="Herman E.K."/>
            <person name="Lin Y.C."/>
            <person name="Napier J."/>
            <person name="Ogata H."/>
            <person name="Sarno A.F."/>
            <person name="Shmutz J."/>
            <person name="Schroeder D."/>
            <person name="de Vargas C."/>
            <person name="Verret F."/>
            <person name="von Dassow P."/>
            <person name="Valentin K."/>
            <person name="Van de Peer Y."/>
            <person name="Wheeler G."/>
            <person name="Dacks J.B."/>
            <person name="Delwiche C.F."/>
            <person name="Dyhrman S.T."/>
            <person name="Glockner G."/>
            <person name="John U."/>
            <person name="Richards T."/>
            <person name="Worden A.Z."/>
            <person name="Zhang X."/>
            <person name="Grigoriev I.V."/>
            <person name="Allen A.E."/>
            <person name="Bidle K."/>
            <person name="Borodovsky M."/>
            <person name="Bowler C."/>
            <person name="Brownlee C."/>
            <person name="Cock J.M."/>
            <person name="Elias M."/>
            <person name="Gladyshev V.N."/>
            <person name="Groth M."/>
            <person name="Guda C."/>
            <person name="Hadaegh A."/>
            <person name="Iglesias-Rodriguez M.D."/>
            <person name="Jenkins J."/>
            <person name="Jones B.M."/>
            <person name="Lawson T."/>
            <person name="Leese F."/>
            <person name="Lindquist E."/>
            <person name="Lobanov A."/>
            <person name="Lomsadze A."/>
            <person name="Malik S.B."/>
            <person name="Marsh M.E."/>
            <person name="Mackinder L."/>
            <person name="Mock T."/>
            <person name="Mueller-Roeber B."/>
            <person name="Pagarete A."/>
            <person name="Parker M."/>
            <person name="Probert I."/>
            <person name="Quesneville H."/>
            <person name="Raines C."/>
            <person name="Rensing S.A."/>
            <person name="Riano-Pachon D.M."/>
            <person name="Richier S."/>
            <person name="Rokitta S."/>
            <person name="Shiraiwa Y."/>
            <person name="Soanes D.M."/>
            <person name="van der Giezen M."/>
            <person name="Wahlund T.M."/>
            <person name="Williams B."/>
            <person name="Wilson W."/>
            <person name="Wolfe G."/>
            <person name="Wurch L.L."/>
        </authorList>
    </citation>
    <scope>NUCLEOTIDE SEQUENCE</scope>
</reference>
<dbReference type="InterPro" id="IPR029064">
    <property type="entry name" value="Ribosomal_eL30-like_sf"/>
</dbReference>
<dbReference type="PaxDb" id="2903-EOD24195"/>
<dbReference type="HOGENOM" id="CLU_772605_0_0_1"/>
<keyword evidence="2" id="KW-0479">Metal-binding</keyword>
<evidence type="ECO:0000256" key="1">
    <source>
        <dbReference type="ARBA" id="ARBA00001961"/>
    </source>
</evidence>
<evidence type="ECO:0000256" key="2">
    <source>
        <dbReference type="ARBA" id="ARBA00022723"/>
    </source>
</evidence>
<dbReference type="Proteomes" id="UP000013827">
    <property type="component" value="Unassembled WGS sequence"/>
</dbReference>
<dbReference type="PROSITE" id="PS51471">
    <property type="entry name" value="FE2OG_OXY"/>
    <property type="match status" value="1"/>
</dbReference>
<dbReference type="eggNOG" id="ENOG502S4DV">
    <property type="taxonomic scope" value="Eukaryota"/>
</dbReference>
<name>A0A0D3JL10_EMIH1</name>
<dbReference type="GO" id="GO:0005506">
    <property type="term" value="F:iron ion binding"/>
    <property type="evidence" value="ECO:0007669"/>
    <property type="project" value="InterPro"/>
</dbReference>
<evidence type="ECO:0000313" key="7">
    <source>
        <dbReference type="EnsemblProtists" id="EOD24195"/>
    </source>
</evidence>
<reference evidence="7" key="2">
    <citation type="submission" date="2024-10" db="UniProtKB">
        <authorList>
            <consortium name="EnsemblProtists"/>
        </authorList>
    </citation>
    <scope>IDENTIFICATION</scope>
</reference>
<dbReference type="InterPro" id="IPR006620">
    <property type="entry name" value="Pro_4_hyd_alph"/>
</dbReference>
<evidence type="ECO:0000313" key="8">
    <source>
        <dbReference type="Proteomes" id="UP000013827"/>
    </source>
</evidence>
<dbReference type="InterPro" id="IPR044862">
    <property type="entry name" value="Pro_4_hyd_alph_FE2OG_OXY"/>
</dbReference>
<sequence length="359" mass="38547">MPAKLLPPRVYERSPWRLPVFDDIARTARIERVDIFGDGTAFILRNVLSPAECERYIAAATEIGMTSVQADGYERRVRVCSRVAASSEPLAALLYARIAPFLARDVDLLSADHSTRPKGIPADRTRAVWRPHGLNEMFRICSYSPGGHFAPHLDGGHVRSPSDASLQTFMLYLNDSFTGGSTRFFDDSQAAYRSPDARKVIFTYVPRRGDALIFNSELLHDGEALLTGHKFIMRSEVMYTWQRTAAEAALGHLFDALGGSGAASGVEQTVAAVNEGRVATLLVSDGVARRGAVAWLCEQCYRGRAELVAVPVTALAGAGKQFLFGLEGVGALLSPDASSCVASSRDGGGTAGTGAATVH</sequence>
<keyword evidence="5" id="KW-0408">Iron</keyword>
<dbReference type="SMART" id="SM00702">
    <property type="entry name" value="P4Hc"/>
    <property type="match status" value="1"/>
</dbReference>
<dbReference type="AlphaFoldDB" id="A0A0D3JL10"/>
<dbReference type="GO" id="GO:0005783">
    <property type="term" value="C:endoplasmic reticulum"/>
    <property type="evidence" value="ECO:0007669"/>
    <property type="project" value="TreeGrafter"/>
</dbReference>
<dbReference type="EnsemblProtists" id="EOD24195">
    <property type="protein sequence ID" value="EOD24195"/>
    <property type="gene ID" value="EMIHUDRAFT_238827"/>
</dbReference>
<dbReference type="Pfam" id="PF13640">
    <property type="entry name" value="2OG-FeII_Oxy_3"/>
    <property type="match status" value="1"/>
</dbReference>
<evidence type="ECO:0000256" key="4">
    <source>
        <dbReference type="ARBA" id="ARBA00023002"/>
    </source>
</evidence>
<evidence type="ECO:0000256" key="5">
    <source>
        <dbReference type="ARBA" id="ARBA00023004"/>
    </source>
</evidence>
<dbReference type="InterPro" id="IPR005123">
    <property type="entry name" value="Oxoglu/Fe-dep_dioxygenase_dom"/>
</dbReference>